<gene>
    <name evidence="7" type="ORF">CALCODRAFT_495105</name>
</gene>
<keyword evidence="3" id="KW-0812">Transmembrane</keyword>
<evidence type="ECO:0008006" key="9">
    <source>
        <dbReference type="Google" id="ProtNLM"/>
    </source>
</evidence>
<dbReference type="SMART" id="SM00315">
    <property type="entry name" value="RGS"/>
    <property type="match status" value="1"/>
</dbReference>
<dbReference type="Gene3D" id="3.30.1520.10">
    <property type="entry name" value="Phox-like domain"/>
    <property type="match status" value="1"/>
</dbReference>
<feature type="region of interest" description="Disordered" evidence="2">
    <location>
        <begin position="627"/>
        <end position="697"/>
    </location>
</feature>
<keyword evidence="8" id="KW-1185">Reference proteome</keyword>
<reference evidence="7 8" key="1">
    <citation type="journal article" date="2016" name="Mol. Biol. Evol.">
        <title>Comparative Genomics of Early-Diverging Mushroom-Forming Fungi Provides Insights into the Origins of Lignocellulose Decay Capabilities.</title>
        <authorList>
            <person name="Nagy L.G."/>
            <person name="Riley R."/>
            <person name="Tritt A."/>
            <person name="Adam C."/>
            <person name="Daum C."/>
            <person name="Floudas D."/>
            <person name="Sun H."/>
            <person name="Yadav J.S."/>
            <person name="Pangilinan J."/>
            <person name="Larsson K.H."/>
            <person name="Matsuura K."/>
            <person name="Barry K."/>
            <person name="Labutti K."/>
            <person name="Kuo R."/>
            <person name="Ohm R.A."/>
            <person name="Bhattacharya S.S."/>
            <person name="Shirouzu T."/>
            <person name="Yoshinaga Y."/>
            <person name="Martin F.M."/>
            <person name="Grigoriev I.V."/>
            <person name="Hibbett D.S."/>
        </authorList>
    </citation>
    <scope>NUCLEOTIDE SEQUENCE [LARGE SCALE GENOMIC DNA]</scope>
    <source>
        <strain evidence="7 8">HHB12733</strain>
    </source>
</reference>
<dbReference type="Pfam" id="PF08628">
    <property type="entry name" value="Nexin_C"/>
    <property type="match status" value="1"/>
</dbReference>
<dbReference type="GO" id="GO:0035091">
    <property type="term" value="F:phosphatidylinositol binding"/>
    <property type="evidence" value="ECO:0007669"/>
    <property type="project" value="InterPro"/>
</dbReference>
<dbReference type="InterPro" id="IPR003114">
    <property type="entry name" value="Phox_assoc"/>
</dbReference>
<evidence type="ECO:0000259" key="4">
    <source>
        <dbReference type="PROSITE" id="PS50132"/>
    </source>
</evidence>
<proteinExistence type="inferred from homology"/>
<dbReference type="SMART" id="SM00313">
    <property type="entry name" value="PXA"/>
    <property type="match status" value="1"/>
</dbReference>
<feature type="domain" description="PX" evidence="5">
    <location>
        <begin position="915"/>
        <end position="1035"/>
    </location>
</feature>
<dbReference type="PROSITE" id="PS51207">
    <property type="entry name" value="PXA"/>
    <property type="match status" value="1"/>
</dbReference>
<feature type="domain" description="RGS" evidence="4">
    <location>
        <begin position="454"/>
        <end position="538"/>
    </location>
</feature>
<organism evidence="7 8">
    <name type="scientific">Calocera cornea HHB12733</name>
    <dbReference type="NCBI Taxonomy" id="1353952"/>
    <lineage>
        <taxon>Eukaryota</taxon>
        <taxon>Fungi</taxon>
        <taxon>Dikarya</taxon>
        <taxon>Basidiomycota</taxon>
        <taxon>Agaricomycotina</taxon>
        <taxon>Dacrymycetes</taxon>
        <taxon>Dacrymycetales</taxon>
        <taxon>Dacrymycetaceae</taxon>
        <taxon>Calocera</taxon>
    </lineage>
</organism>
<evidence type="ECO:0000313" key="7">
    <source>
        <dbReference type="EMBL" id="KZT58373.1"/>
    </source>
</evidence>
<dbReference type="InterPro" id="IPR001683">
    <property type="entry name" value="PX_dom"/>
</dbReference>
<comment type="similarity">
    <text evidence="1">Belongs to the sorting nexin family.</text>
</comment>
<dbReference type="Gene3D" id="1.10.167.10">
    <property type="entry name" value="Regulator of G-protein Signalling 4, domain 2"/>
    <property type="match status" value="1"/>
</dbReference>
<dbReference type="PROSITE" id="PS50132">
    <property type="entry name" value="RGS"/>
    <property type="match status" value="1"/>
</dbReference>
<dbReference type="FunCoup" id="A0A165GR74">
    <property type="interactions" value="390"/>
</dbReference>
<feature type="transmembrane region" description="Helical" evidence="3">
    <location>
        <begin position="35"/>
        <end position="58"/>
    </location>
</feature>
<evidence type="ECO:0000256" key="1">
    <source>
        <dbReference type="ARBA" id="ARBA00010883"/>
    </source>
</evidence>
<dbReference type="SUPFAM" id="SSF64268">
    <property type="entry name" value="PX domain"/>
    <property type="match status" value="1"/>
</dbReference>
<dbReference type="InterPro" id="IPR016137">
    <property type="entry name" value="RGS"/>
</dbReference>
<evidence type="ECO:0000256" key="2">
    <source>
        <dbReference type="SAM" id="MobiDB-lite"/>
    </source>
</evidence>
<dbReference type="STRING" id="1353952.A0A165GR74"/>
<feature type="region of interest" description="Disordered" evidence="2">
    <location>
        <begin position="1188"/>
        <end position="1208"/>
    </location>
</feature>
<keyword evidence="3" id="KW-1133">Transmembrane helix</keyword>
<evidence type="ECO:0000313" key="8">
    <source>
        <dbReference type="Proteomes" id="UP000076842"/>
    </source>
</evidence>
<dbReference type="SMART" id="SM00312">
    <property type="entry name" value="PX"/>
    <property type="match status" value="1"/>
</dbReference>
<dbReference type="InterPro" id="IPR036871">
    <property type="entry name" value="PX_dom_sf"/>
</dbReference>
<name>A0A165GR74_9BASI</name>
<dbReference type="InParanoid" id="A0A165GR74"/>
<evidence type="ECO:0000256" key="3">
    <source>
        <dbReference type="SAM" id="Phobius"/>
    </source>
</evidence>
<dbReference type="Proteomes" id="UP000076842">
    <property type="component" value="Unassembled WGS sequence"/>
</dbReference>
<evidence type="ECO:0000259" key="6">
    <source>
        <dbReference type="PROSITE" id="PS51207"/>
    </source>
</evidence>
<dbReference type="PANTHER" id="PTHR22775:SF3">
    <property type="entry name" value="SORTING NEXIN-13"/>
    <property type="match status" value="1"/>
</dbReference>
<dbReference type="OrthoDB" id="120967at2759"/>
<dbReference type="SUPFAM" id="SSF48097">
    <property type="entry name" value="Regulator of G-protein signaling, RGS"/>
    <property type="match status" value="1"/>
</dbReference>
<dbReference type="Pfam" id="PF02194">
    <property type="entry name" value="PXA"/>
    <property type="match status" value="1"/>
</dbReference>
<feature type="region of interest" description="Disordered" evidence="2">
    <location>
        <begin position="792"/>
        <end position="822"/>
    </location>
</feature>
<dbReference type="PROSITE" id="PS50195">
    <property type="entry name" value="PX"/>
    <property type="match status" value="1"/>
</dbReference>
<dbReference type="InterPro" id="IPR036305">
    <property type="entry name" value="RGS_sf"/>
</dbReference>
<protein>
    <recommendedName>
        <fullName evidence="9">PhoX domain-containing protein</fullName>
    </recommendedName>
</protein>
<accession>A0A165GR74</accession>
<feature type="region of interest" description="Disordered" evidence="2">
    <location>
        <begin position="725"/>
        <end position="769"/>
    </location>
</feature>
<dbReference type="AlphaFoldDB" id="A0A165GR74"/>
<dbReference type="InterPro" id="IPR013937">
    <property type="entry name" value="Sorting_nexin_C"/>
</dbReference>
<keyword evidence="3" id="KW-0472">Membrane</keyword>
<dbReference type="PANTHER" id="PTHR22775">
    <property type="entry name" value="SORTING NEXIN"/>
    <property type="match status" value="1"/>
</dbReference>
<dbReference type="EMBL" id="KV423952">
    <property type="protein sequence ID" value="KZT58373.1"/>
    <property type="molecule type" value="Genomic_DNA"/>
</dbReference>
<dbReference type="Pfam" id="PF00615">
    <property type="entry name" value="RGS"/>
    <property type="match status" value="1"/>
</dbReference>
<evidence type="ECO:0000259" key="5">
    <source>
        <dbReference type="PROSITE" id="PS50195"/>
    </source>
</evidence>
<dbReference type="Pfam" id="PF00787">
    <property type="entry name" value="PX"/>
    <property type="match status" value="1"/>
</dbReference>
<feature type="compositionally biased region" description="Basic and acidic residues" evidence="2">
    <location>
        <begin position="1199"/>
        <end position="1208"/>
    </location>
</feature>
<feature type="domain" description="PXA" evidence="6">
    <location>
        <begin position="111"/>
        <end position="299"/>
    </location>
</feature>
<dbReference type="InterPro" id="IPR044926">
    <property type="entry name" value="RGS_subdomain_2"/>
</dbReference>
<sequence>MTPITLPLPALALLPPVVALLIPLLSPLLRSPLALFLLSPFLFITCLVLALVAVILVAQTLDARSSASERTQAALKSATRTLSFATPAAWSVVLTRASWPPAPLPALLPDQLALSVRLDNLLDLVLSAFIWPWYQSLSRSSAFPAAIKTALHHVLGIIISRAQEIDPLSVAAQRVLPKLTAHIDRFRTAETLLRGADLSRHLTQSTTLDLMLAQKYGALHPAVGNLSSVDTRQTEEAHLRNMIGRVLPRLLPENEAASGAVSIIVREIVACVVFLPLVDMLSEPDFWNRIVEDVTSEVIQQQHLISRVRHILSLSTSAPGTSVSLSSPTAQSLQPVRLRMEDISPRTSTKQFESFIRSVARCDSLLDARRLKNDISSEIRKTRVLLASSQSKEDLLAGYKPELIVKYLDRLYTANRAVEKRIAVLSGEPTLPTIPASTLSPTSPPLRVNGPMPTLRTILMTPESLSYFMEFLDRRGKSLSVQFWLTVESFKDPLETIDADADDDHEEADDNIPIPNGGTGTLREDIQLIWDLYFSEASVQRPRISQKYVDAVRGFLNKEGPLTRGDERKVRRAVLRMQMEMEQEMEGAFEEFKRGELWLKAIAAGGNTPTAPSPGPAAVSSFQDIHSPMEESKRRRPLPQYIAQSQPIIGTVKNPIRGRPDPELKRPASVRTPSADSRDSSMQRHGGHGKRPSLDSTRSNLDVLFGVAPKDRAPLFGDEIEERVSLFGKDSGPEDDGSRGPPPGREILTEGRAPLFGSAPEVGWEGEGEAEVPEGVVDIEAIQAALTDIIADENGTRQEAERYDDERVSGLGLDSEPGSALREKEDEEWKLAIPGDPHLLSSIARLGEKMASLEQQSSILDALIRKAELTGDTNELQLLGKSKAAMDRELREVSFQREQFVMQERNGVLTPERTRVKIVGTAMADEEGAVGRQVVKYAIQVQQLEEDGDGEGSSSGWVTARRYSEFWALQQRLREKFPEVRHLELPAKKLVNTISAVVDARRVALEKYLQTLLSYPTVCASEDLRAFLSRSPKYTPTSSSSPHTASRAASFLSQPTDFMRSLTRLTSSIADDIFMGPSMLDVLIQRLTQQAKSEEELGKLTEAEGLRGLEGESGGAGFAGPICDLILSIFELNDRNNWLRRQAVVIILQQVLGSTIERKLRDTLNANLEEPKLVAYVEKLHEIAFPGGRFRQSNPPRTADQKARTRDEANRKLSALMPDLFSNMIGRSNARRGARRMFAVLQNQRLNRHIIYTIMDEVFFALFPDLVTDES</sequence>
<feature type="compositionally biased region" description="Basic and acidic residues" evidence="2">
    <location>
        <begin position="794"/>
        <end position="808"/>
    </location>
</feature>